<proteinExistence type="predicted"/>
<evidence type="ECO:0000313" key="2">
    <source>
        <dbReference type="Proteomes" id="UP000004358"/>
    </source>
</evidence>
<sequence>MGAAVWTVGFGSGWRVESGSRGWELRAENDRSTAILPNAEGAHVAISFLRAEDGQGG</sequence>
<dbReference type="AlphaFoldDB" id="A3ZMU8"/>
<accession>A3ZMU8</accession>
<organism evidence="1 2">
    <name type="scientific">Blastopirellula marina DSM 3645</name>
    <dbReference type="NCBI Taxonomy" id="314230"/>
    <lineage>
        <taxon>Bacteria</taxon>
        <taxon>Pseudomonadati</taxon>
        <taxon>Planctomycetota</taxon>
        <taxon>Planctomycetia</taxon>
        <taxon>Pirellulales</taxon>
        <taxon>Pirellulaceae</taxon>
        <taxon>Blastopirellula</taxon>
    </lineage>
</organism>
<protein>
    <submittedName>
        <fullName evidence="1">Uncharacterized protein</fullName>
    </submittedName>
</protein>
<comment type="caution">
    <text evidence="1">The sequence shown here is derived from an EMBL/GenBank/DDBJ whole genome shotgun (WGS) entry which is preliminary data.</text>
</comment>
<name>A3ZMU8_9BACT</name>
<reference evidence="1 2" key="1">
    <citation type="submission" date="2006-02" db="EMBL/GenBank/DDBJ databases">
        <authorList>
            <person name="Amann R."/>
            <person name="Ferriera S."/>
            <person name="Johnson J."/>
            <person name="Kravitz S."/>
            <person name="Halpern A."/>
            <person name="Remington K."/>
            <person name="Beeson K."/>
            <person name="Tran B."/>
            <person name="Rogers Y.-H."/>
            <person name="Friedman R."/>
            <person name="Venter J.C."/>
        </authorList>
    </citation>
    <scope>NUCLEOTIDE SEQUENCE [LARGE SCALE GENOMIC DNA]</scope>
    <source>
        <strain evidence="1 2">DSM 3645</strain>
    </source>
</reference>
<dbReference type="EMBL" id="AANZ01000002">
    <property type="protein sequence ID" value="EAQ82274.1"/>
    <property type="molecule type" value="Genomic_DNA"/>
</dbReference>
<gene>
    <name evidence="1" type="ORF">DSM3645_01130</name>
</gene>
<dbReference type="HOGENOM" id="CLU_2987505_0_0_0"/>
<evidence type="ECO:0000313" key="1">
    <source>
        <dbReference type="EMBL" id="EAQ82274.1"/>
    </source>
</evidence>
<dbReference type="Proteomes" id="UP000004358">
    <property type="component" value="Unassembled WGS sequence"/>
</dbReference>